<organism evidence="4 5">
    <name type="scientific">Waltera acetigignens</name>
    <dbReference type="NCBI Taxonomy" id="2981769"/>
    <lineage>
        <taxon>Bacteria</taxon>
        <taxon>Bacillati</taxon>
        <taxon>Bacillota</taxon>
        <taxon>Clostridia</taxon>
        <taxon>Lachnospirales</taxon>
        <taxon>Lachnospiraceae</taxon>
        <taxon>Waltera</taxon>
    </lineage>
</organism>
<dbReference type="GO" id="GO:0042802">
    <property type="term" value="F:identical protein binding"/>
    <property type="evidence" value="ECO:0007669"/>
    <property type="project" value="TreeGrafter"/>
</dbReference>
<dbReference type="EMBL" id="JAJEPV010000008">
    <property type="protein sequence ID" value="MCC2118921.1"/>
    <property type="molecule type" value="Genomic_DNA"/>
</dbReference>
<dbReference type="PANTHER" id="PTHR40448">
    <property type="entry name" value="TWO-COMPONENT SENSOR HISTIDINE KINASE"/>
    <property type="match status" value="1"/>
</dbReference>
<evidence type="ECO:0000259" key="3">
    <source>
        <dbReference type="Pfam" id="PF14501"/>
    </source>
</evidence>
<dbReference type="SUPFAM" id="SSF55874">
    <property type="entry name" value="ATPase domain of HSP90 chaperone/DNA topoisomerase II/histidine kinase"/>
    <property type="match status" value="1"/>
</dbReference>
<keyword evidence="2" id="KW-0472">Membrane</keyword>
<dbReference type="CDD" id="cd16935">
    <property type="entry name" value="HATPase_AgrC-ComD-like"/>
    <property type="match status" value="1"/>
</dbReference>
<keyword evidence="2" id="KW-1133">Transmembrane helix</keyword>
<keyword evidence="1" id="KW-0175">Coiled coil</keyword>
<name>A0AAE3D7S8_9FIRM</name>
<dbReference type="Gene3D" id="3.30.565.10">
    <property type="entry name" value="Histidine kinase-like ATPase, C-terminal domain"/>
    <property type="match status" value="1"/>
</dbReference>
<comment type="caution">
    <text evidence="4">The sequence shown here is derived from an EMBL/GenBank/DDBJ whole genome shotgun (WGS) entry which is preliminary data.</text>
</comment>
<feature type="coiled-coil region" evidence="1">
    <location>
        <begin position="238"/>
        <end position="265"/>
    </location>
</feature>
<dbReference type="RefSeq" id="WP_227732840.1">
    <property type="nucleotide sequence ID" value="NZ_JAJEPV010000008.1"/>
</dbReference>
<feature type="transmembrane region" description="Helical" evidence="2">
    <location>
        <begin position="7"/>
        <end position="25"/>
    </location>
</feature>
<dbReference type="Pfam" id="PF14501">
    <property type="entry name" value="HATPase_c_5"/>
    <property type="match status" value="1"/>
</dbReference>
<feature type="transmembrane region" description="Helical" evidence="2">
    <location>
        <begin position="125"/>
        <end position="147"/>
    </location>
</feature>
<dbReference type="InterPro" id="IPR036890">
    <property type="entry name" value="HATPase_C_sf"/>
</dbReference>
<feature type="domain" description="Sensor histidine kinase NatK-like C-terminal" evidence="3">
    <location>
        <begin position="338"/>
        <end position="437"/>
    </location>
</feature>
<sequence length="439" mass="49029">MKDILRPILELSVVLPGLLLAYFPVKSYLKQSPGKLAARILPLIAGLCIGGGIVCYQLHASTASALAGITLLAIGLYTGTLQISLWKSGTIALTVCAVFACINSLSRAISVAIALHMQLPQDEPWFCLAACVFYNIVCWILVLTAFYPSTRAVRVMVEDDNFAQTWYVFWVLPLVFIFLNLFMIPRYQTTLRTGRVLQGYIVISIALLVLLLWFNAIFLLMATSLNRNARLQQENQLLFMQQQRYENLKASIEEVRQARHDMRHQLNQISALAETGDLEGLKSYLEKNISRIPNLGIHFCENRAVDSVIGYYCALAKREDIPFCAKLDLPQTLPIDEINMCLVLSNLLENALEASIRTAQDRRQIKITAYLHAERLLLIEVENAYDGEIREKDGVFQSSKRKGNGVGIQSIQHIAEKSGGASTFAYQNGAFCAKVMLCG</sequence>
<accession>A0AAE3D7S8</accession>
<keyword evidence="5" id="KW-1185">Reference proteome</keyword>
<gene>
    <name evidence="4" type="ORF">LKD75_04810</name>
</gene>
<keyword evidence="2" id="KW-0812">Transmembrane</keyword>
<dbReference type="AlphaFoldDB" id="A0AAE3D7S8"/>
<feature type="transmembrane region" description="Helical" evidence="2">
    <location>
        <begin position="199"/>
        <end position="222"/>
    </location>
</feature>
<proteinExistence type="predicted"/>
<evidence type="ECO:0000313" key="4">
    <source>
        <dbReference type="EMBL" id="MCC2118921.1"/>
    </source>
</evidence>
<feature type="transmembrane region" description="Helical" evidence="2">
    <location>
        <begin position="65"/>
        <end position="85"/>
    </location>
</feature>
<feature type="transmembrane region" description="Helical" evidence="2">
    <location>
        <begin position="91"/>
        <end position="113"/>
    </location>
</feature>
<evidence type="ECO:0000256" key="1">
    <source>
        <dbReference type="SAM" id="Coils"/>
    </source>
</evidence>
<dbReference type="Proteomes" id="UP001197795">
    <property type="component" value="Unassembled WGS sequence"/>
</dbReference>
<reference evidence="4 5" key="1">
    <citation type="submission" date="2021-10" db="EMBL/GenBank/DDBJ databases">
        <title>Anaerobic single-cell dispensing facilitates the cultivation of human gut bacteria.</title>
        <authorList>
            <person name="Afrizal A."/>
        </authorList>
    </citation>
    <scope>NUCLEOTIDE SEQUENCE [LARGE SCALE GENOMIC DNA]</scope>
    <source>
        <strain evidence="4 5">CLA-AA-H273</strain>
    </source>
</reference>
<protein>
    <submittedName>
        <fullName evidence="4">GHKL domain-containing protein</fullName>
    </submittedName>
</protein>
<evidence type="ECO:0000313" key="5">
    <source>
        <dbReference type="Proteomes" id="UP001197795"/>
    </source>
</evidence>
<feature type="transmembrane region" description="Helical" evidence="2">
    <location>
        <begin position="167"/>
        <end position="187"/>
    </location>
</feature>
<evidence type="ECO:0000256" key="2">
    <source>
        <dbReference type="SAM" id="Phobius"/>
    </source>
</evidence>
<dbReference type="InterPro" id="IPR032834">
    <property type="entry name" value="NatK-like_C"/>
</dbReference>
<dbReference type="PANTHER" id="PTHR40448:SF1">
    <property type="entry name" value="TWO-COMPONENT SENSOR HISTIDINE KINASE"/>
    <property type="match status" value="1"/>
</dbReference>
<feature type="transmembrane region" description="Helical" evidence="2">
    <location>
        <begin position="37"/>
        <end position="58"/>
    </location>
</feature>